<dbReference type="PANTHER" id="PTHR35340">
    <property type="entry name" value="PQQ ENZYME REPEAT PROTEIN-RELATED"/>
    <property type="match status" value="1"/>
</dbReference>
<dbReference type="AlphaFoldDB" id="A0A6J7DYL1"/>
<sequence length="499" mass="53558">MKNLLQRTIIAVCLSVPGVLVSPVAAGAASSGPPTITVNSMIRPAFSASYTDYAVKCPGGTTTVNAHSPSKTSVSIDGSPRRGGTFSQAVQVSPGQEFTLTVYRSGWHSATYHARCIPESMTLPTTTRTGSVQSEFYLASPQALSFAPNSYGYDSILLDRNGAPVWWYNTPAPSFFPQLTSRTTFTYFRGTAPPIAVGSGRGVWETRTLSGNLVSTIVPTDGPADFHELALTKTGTYYMDGYIPRSPVDMSPWGGPADSSVVDSVIREIRANGSTVWSWRSQDHIPLADMGRWGSEEVANVALGGSYDVAHVNSIHPDGDGIIASFRHEDAIYRIKHNAAGDIDWKLGGAHTSRSLRIIGDPLAPNTFGGQHDARRLPDGTVSVFDNGTDLGRPPRVTRWKIDTKKRTATLIQSFGDSRVAVSPCCGSARRLPGGHWIVSWGGVPIATETDSSGRRVLTFDYGHTGEFDNFAYRVLPISPGTVSAAALRAAMNVMHPRP</sequence>
<dbReference type="Pfam" id="PF14269">
    <property type="entry name" value="Arylsulfotran_2"/>
    <property type="match status" value="1"/>
</dbReference>
<reference evidence="1" key="1">
    <citation type="submission" date="2020-05" db="EMBL/GenBank/DDBJ databases">
        <authorList>
            <person name="Chiriac C."/>
            <person name="Salcher M."/>
            <person name="Ghai R."/>
            <person name="Kavagutti S V."/>
        </authorList>
    </citation>
    <scope>NUCLEOTIDE SEQUENCE</scope>
</reference>
<protein>
    <submittedName>
        <fullName evidence="1">Unannotated protein</fullName>
    </submittedName>
</protein>
<dbReference type="PANTHER" id="PTHR35340:SF5">
    <property type="entry name" value="ASST-DOMAIN-CONTAINING PROTEIN"/>
    <property type="match status" value="1"/>
</dbReference>
<name>A0A6J7DYL1_9ZZZZ</name>
<organism evidence="1">
    <name type="scientific">freshwater metagenome</name>
    <dbReference type="NCBI Taxonomy" id="449393"/>
    <lineage>
        <taxon>unclassified sequences</taxon>
        <taxon>metagenomes</taxon>
        <taxon>ecological metagenomes</taxon>
    </lineage>
</organism>
<accession>A0A6J7DYL1</accession>
<proteinExistence type="predicted"/>
<dbReference type="EMBL" id="CAFBLU010000013">
    <property type="protein sequence ID" value="CAB4874768.1"/>
    <property type="molecule type" value="Genomic_DNA"/>
</dbReference>
<evidence type="ECO:0000313" key="1">
    <source>
        <dbReference type="EMBL" id="CAB4874768.1"/>
    </source>
</evidence>
<gene>
    <name evidence="1" type="ORF">UFOPK3444_00949</name>
</gene>
<dbReference type="InterPro" id="IPR053143">
    <property type="entry name" value="Arylsulfate_ST"/>
</dbReference>
<dbReference type="InterPro" id="IPR039535">
    <property type="entry name" value="ASST-like"/>
</dbReference>